<reference evidence="2 3" key="5">
    <citation type="journal article" date="2010" name="Appl. Environ. Microbiol.">
        <title>phrR-like gene praR of Azorhizobium caulinodans ORS571 is essential for symbiosis with Sesbania rostrata and is involved in expression of reb genes.</title>
        <authorList>
            <person name="Akiba N."/>
            <person name="Aono T."/>
            <person name="Toyazaki H."/>
            <person name="Sato S."/>
            <person name="Oyaizu H."/>
        </authorList>
    </citation>
    <scope>NUCLEOTIDE SEQUENCE [LARGE SCALE GENOMIC DNA]</scope>
    <source>
        <strain evidence="3">ATCC 43989 / DSM 5975 / JCM 20966 / LMG 6465 / NBRC 14845 / NCIMB 13405 / ORS 571</strain>
    </source>
</reference>
<reference evidence="2 3" key="1">
    <citation type="journal article" date="2007" name="Appl. Environ. Microbiol.">
        <title>Rhizobial factors required for stem nodule maturation and maintenance in Sesbania rostrata-Azorhizobium caulinodans ORS571 symbiosis.</title>
        <authorList>
            <person name="Suzuki S."/>
            <person name="Aono T."/>
            <person name="Lee KB."/>
            <person name="Suzuki T."/>
            <person name="Liu CT."/>
            <person name="Miwa H."/>
            <person name="Wakao S."/>
            <person name="Iki T."/>
            <person name="Oyaizu H."/>
        </authorList>
    </citation>
    <scope>NUCLEOTIDE SEQUENCE [LARGE SCALE GENOMIC DNA]</scope>
    <source>
        <strain evidence="3">ATCC 43989 / DSM 5975 / JCM 20966 / LMG 6465 / NBRC 14845 / NCIMB 13405 / ORS 571</strain>
    </source>
</reference>
<dbReference type="EMBL" id="AP009384">
    <property type="protein sequence ID" value="BAF89032.1"/>
    <property type="molecule type" value="Genomic_DNA"/>
</dbReference>
<evidence type="ECO:0000256" key="1">
    <source>
        <dbReference type="SAM" id="MobiDB-lite"/>
    </source>
</evidence>
<feature type="region of interest" description="Disordered" evidence="1">
    <location>
        <begin position="1"/>
        <end position="23"/>
    </location>
</feature>
<accession>A8IE43</accession>
<dbReference type="HOGENOM" id="CLU_2327832_0_0_5"/>
<protein>
    <submittedName>
        <fullName evidence="2">Uncharacterized protein</fullName>
    </submittedName>
</protein>
<reference evidence="2 3" key="4">
    <citation type="journal article" date="2009" name="Appl. Environ. Microbiol.">
        <title>Comparative genome-wide transcriptional profiling of Azorhizobium caulinodans ORS571 grown under free-living and symbiotic conditions.</title>
        <authorList>
            <person name="Tsukada S."/>
            <person name="Aono T."/>
            <person name="Akiba N."/>
            <person name="Lee KB."/>
            <person name="Liu CT."/>
            <person name="Toyazaki H."/>
            <person name="Oyaizu H."/>
        </authorList>
    </citation>
    <scope>NUCLEOTIDE SEQUENCE [LARGE SCALE GENOMIC DNA]</scope>
    <source>
        <strain evidence="3">ATCC 43989 / DSM 5975 / JCM 20966 / LMG 6465 / NBRC 14845 / NCIMB 13405 / ORS 571</strain>
    </source>
</reference>
<dbReference type="KEGG" id="azc:AZC_3034"/>
<reference evidence="3" key="2">
    <citation type="submission" date="2007-04" db="EMBL/GenBank/DDBJ databases">
        <title>Complete genome sequence of the nitrogen-fixing bacterium Azorhizobium caulinodans ORS571.</title>
        <authorList>
            <person name="Lee K.B."/>
            <person name="Backer P.D."/>
            <person name="Aono T."/>
            <person name="Liu C.T."/>
            <person name="Suzuki S."/>
            <person name="Suzuki T."/>
            <person name="Kaneko T."/>
            <person name="Yamada M."/>
            <person name="Tabata S."/>
            <person name="Kupfer D.M."/>
            <person name="Najar F.Z."/>
            <person name="Wiley G.B."/>
            <person name="Roe B."/>
            <person name="Binnewies T."/>
            <person name="Ussery D."/>
            <person name="Vereecke D."/>
            <person name="Gevers D."/>
            <person name="Holsters M."/>
            <person name="Oyaizu H."/>
        </authorList>
    </citation>
    <scope>NUCLEOTIDE SEQUENCE [LARGE SCALE GENOMIC DNA]</scope>
    <source>
        <strain evidence="3">ATCC 43989 / DSM 5975 / JCM 20966 / LMG 6465 / NBRC 14845 / NCIMB 13405 / ORS 571</strain>
    </source>
</reference>
<dbReference type="AlphaFoldDB" id="A8IE43"/>
<keyword evidence="3" id="KW-1185">Reference proteome</keyword>
<organism evidence="2 3">
    <name type="scientific">Azorhizobium caulinodans (strain ATCC 43989 / DSM 5975 / JCM 20966 / LMG 6465 / NBRC 14845 / NCIMB 13405 / ORS 571)</name>
    <dbReference type="NCBI Taxonomy" id="438753"/>
    <lineage>
        <taxon>Bacteria</taxon>
        <taxon>Pseudomonadati</taxon>
        <taxon>Pseudomonadota</taxon>
        <taxon>Alphaproteobacteria</taxon>
        <taxon>Hyphomicrobiales</taxon>
        <taxon>Xanthobacteraceae</taxon>
        <taxon>Azorhizobium</taxon>
    </lineage>
</organism>
<gene>
    <name evidence="2" type="ordered locus">AZC_3034</name>
</gene>
<reference evidence="2 3" key="3">
    <citation type="journal article" date="2008" name="BMC Genomics">
        <title>The genome of the versatile nitrogen fixer Azorhizobium caulinodans ORS571.</title>
        <authorList>
            <person name="Lee KB."/>
            <person name="Backer P.D."/>
            <person name="Aono T."/>
            <person name="Liu CT."/>
            <person name="Suzuki S."/>
            <person name="Suzuki T."/>
            <person name="Kaneko T."/>
            <person name="Yamada M."/>
            <person name="Tabata S."/>
            <person name="Kupfer D.M."/>
            <person name="Najar F.Z."/>
            <person name="Wiley G.B."/>
            <person name="Roe B."/>
            <person name="Binnewies T.T."/>
            <person name="Ussery D.W."/>
            <person name="D'Haeze W."/>
            <person name="Herder J.D."/>
            <person name="Gevers D."/>
            <person name="Vereecke D."/>
            <person name="Holsters M."/>
            <person name="Oyaizu H."/>
        </authorList>
    </citation>
    <scope>NUCLEOTIDE SEQUENCE [LARGE SCALE GENOMIC DNA]</scope>
    <source>
        <strain evidence="3">ATCC 43989 / DSM 5975 / JCM 20966 / LMG 6465 / NBRC 14845 / NCIMB 13405 / ORS 571</strain>
    </source>
</reference>
<name>A8IE43_AZOC5</name>
<evidence type="ECO:0000313" key="3">
    <source>
        <dbReference type="Proteomes" id="UP000000270"/>
    </source>
</evidence>
<evidence type="ECO:0000313" key="2">
    <source>
        <dbReference type="EMBL" id="BAF89032.1"/>
    </source>
</evidence>
<reference evidence="2 3" key="6">
    <citation type="journal article" date="2011" name="Appl. Environ. Microbiol.">
        <title>Involvement of the azorhizobial chromosome partition gene (parA) in the onset of bacteroid differentiation during Sesbania rostrata stem nodule development.</title>
        <authorList>
            <person name="Liu CT."/>
            <person name="Lee KB."/>
            <person name="Wang YS."/>
            <person name="Peng MH."/>
            <person name="Lee KT."/>
            <person name="Suzuki S."/>
            <person name="Suzuki T."/>
            <person name="Oyaizu H."/>
        </authorList>
    </citation>
    <scope>NUCLEOTIDE SEQUENCE [LARGE SCALE GENOMIC DNA]</scope>
    <source>
        <strain evidence="3">ATCC 43989 / DSM 5975 / JCM 20966 / LMG 6465 / NBRC 14845 / NCIMB 13405 / ORS 571</strain>
    </source>
</reference>
<proteinExistence type="predicted"/>
<dbReference type="Proteomes" id="UP000000270">
    <property type="component" value="Chromosome"/>
</dbReference>
<sequence length="98" mass="10330">MDLMHGRGSPPQIGAETMGSFSYPSTRTSRILIGSREREVASLDEALGFIRECDGDDLAELLAGQAQASGMSGKASLSALKGRLEAFRSVLADDGLRA</sequence>
<dbReference type="STRING" id="438753.AZC_3034"/>